<feature type="compositionally biased region" description="Low complexity" evidence="1">
    <location>
        <begin position="31"/>
        <end position="42"/>
    </location>
</feature>
<keyword evidence="3" id="KW-1185">Reference proteome</keyword>
<dbReference type="Proteomes" id="UP000033647">
    <property type="component" value="Unassembled WGS sequence"/>
</dbReference>
<sequence length="208" mass="23484">MSSSKRPRKDDDDNDGTYSPPPAAKLRRISSRSSQFDSQLSDVSDKHSTAKRTLSKTTVPVRGEYWDRNLTQLSKIMKLLKDLNIDERSVLRVDSLLEKTLDSFFDVDLPSGKAAAQLWVAQKSKGTQGGLPVPTFTSKAVKDGRKRWTLVLNGPNRSKINLNFTEDDIVDFENMAWLGFLALKICRLWTEEAGGKHTYDSTVRYDII</sequence>
<protein>
    <submittedName>
        <fullName evidence="2">Uncharacterized protein</fullName>
    </submittedName>
</protein>
<organism evidence="2 3">
    <name type="scientific">Zymoseptoria brevis</name>
    <dbReference type="NCBI Taxonomy" id="1047168"/>
    <lineage>
        <taxon>Eukaryota</taxon>
        <taxon>Fungi</taxon>
        <taxon>Dikarya</taxon>
        <taxon>Ascomycota</taxon>
        <taxon>Pezizomycotina</taxon>
        <taxon>Dothideomycetes</taxon>
        <taxon>Dothideomycetidae</taxon>
        <taxon>Mycosphaerellales</taxon>
        <taxon>Mycosphaerellaceae</taxon>
        <taxon>Zymoseptoria</taxon>
    </lineage>
</organism>
<comment type="caution">
    <text evidence="2">The sequence shown here is derived from an EMBL/GenBank/DDBJ whole genome shotgun (WGS) entry which is preliminary data.</text>
</comment>
<evidence type="ECO:0000313" key="3">
    <source>
        <dbReference type="Proteomes" id="UP000033647"/>
    </source>
</evidence>
<evidence type="ECO:0000313" key="2">
    <source>
        <dbReference type="EMBL" id="KJX97613.1"/>
    </source>
</evidence>
<reference evidence="2 3" key="1">
    <citation type="submission" date="2015-03" db="EMBL/GenBank/DDBJ databases">
        <title>RNA-seq based gene annotation and comparative genomics of four Zymoseptoria species reveal species-specific pathogenicity related genes and transposable element activity.</title>
        <authorList>
            <person name="Grandaubert J."/>
            <person name="Bhattacharyya A."/>
            <person name="Stukenbrock E.H."/>
        </authorList>
    </citation>
    <scope>NUCLEOTIDE SEQUENCE [LARGE SCALE GENOMIC DNA]</scope>
    <source>
        <strain evidence="2 3">Zb18110</strain>
    </source>
</reference>
<dbReference type="AlphaFoldDB" id="A0A0F4GK28"/>
<evidence type="ECO:0000256" key="1">
    <source>
        <dbReference type="SAM" id="MobiDB-lite"/>
    </source>
</evidence>
<name>A0A0F4GK28_9PEZI</name>
<proteinExistence type="predicted"/>
<gene>
    <name evidence="2" type="ORF">TI39_contig476g00009</name>
</gene>
<dbReference type="EMBL" id="LAFY01000468">
    <property type="protein sequence ID" value="KJX97613.1"/>
    <property type="molecule type" value="Genomic_DNA"/>
</dbReference>
<accession>A0A0F4GK28</accession>
<feature type="region of interest" description="Disordered" evidence="1">
    <location>
        <begin position="1"/>
        <end position="54"/>
    </location>
</feature>